<dbReference type="AlphaFoldDB" id="V4RVL2"/>
<gene>
    <name evidence="1" type="ORF">N177_0348</name>
</gene>
<name>V4RVL2_9HYPH</name>
<accession>V4RVL2</accession>
<organism evidence="1 2">
    <name type="scientific">Lutibaculum baratangense AMV1</name>
    <dbReference type="NCBI Taxonomy" id="631454"/>
    <lineage>
        <taxon>Bacteria</taxon>
        <taxon>Pseudomonadati</taxon>
        <taxon>Pseudomonadota</taxon>
        <taxon>Alphaproteobacteria</taxon>
        <taxon>Hyphomicrobiales</taxon>
        <taxon>Tepidamorphaceae</taxon>
        <taxon>Lutibaculum</taxon>
    </lineage>
</organism>
<dbReference type="STRING" id="631454.N177_0348"/>
<protein>
    <submittedName>
        <fullName evidence="1">Uncharacterized protein</fullName>
    </submittedName>
</protein>
<keyword evidence="2" id="KW-1185">Reference proteome</keyword>
<dbReference type="Proteomes" id="UP000017819">
    <property type="component" value="Unassembled WGS sequence"/>
</dbReference>
<reference evidence="1 2" key="1">
    <citation type="journal article" date="2014" name="Genome Announc.">
        <title>Draft Genome Sequence of Lutibaculum baratangense Strain AMV1T, Isolated from a Mud Volcano in Andamans, India.</title>
        <authorList>
            <person name="Singh A."/>
            <person name="Sreenivas A."/>
            <person name="Sathyanarayana Reddy G."/>
            <person name="Pinnaka A.K."/>
            <person name="Shivaji S."/>
        </authorList>
    </citation>
    <scope>NUCLEOTIDE SEQUENCE [LARGE SCALE GENOMIC DNA]</scope>
    <source>
        <strain evidence="1 2">AMV1</strain>
    </source>
</reference>
<sequence>MSLFGMATEHPEHGPVHWLVGQSTGAEQGFVVLALTAGEDEGPHGLHTASAADLSEALMQLAPELAAPVETEPLRA</sequence>
<evidence type="ECO:0000313" key="1">
    <source>
        <dbReference type="EMBL" id="ESR27080.1"/>
    </source>
</evidence>
<dbReference type="EMBL" id="AWXZ01000008">
    <property type="protein sequence ID" value="ESR27080.1"/>
    <property type="molecule type" value="Genomic_DNA"/>
</dbReference>
<comment type="caution">
    <text evidence="1">The sequence shown here is derived from an EMBL/GenBank/DDBJ whole genome shotgun (WGS) entry which is preliminary data.</text>
</comment>
<evidence type="ECO:0000313" key="2">
    <source>
        <dbReference type="Proteomes" id="UP000017819"/>
    </source>
</evidence>
<proteinExistence type="predicted"/>